<dbReference type="InterPro" id="IPR011146">
    <property type="entry name" value="HIT-like"/>
</dbReference>
<evidence type="ECO:0000313" key="5">
    <source>
        <dbReference type="EMBL" id="POM24330.1"/>
    </source>
</evidence>
<dbReference type="PROSITE" id="PS51084">
    <property type="entry name" value="HIT_2"/>
    <property type="match status" value="1"/>
</dbReference>
<dbReference type="RefSeq" id="WP_103563471.1">
    <property type="nucleotide sequence ID" value="NZ_MTBP01000002.1"/>
</dbReference>
<name>A0A2P4UH14_9ACTN</name>
<comment type="caution">
    <text evidence="5">The sequence shown here is derived from an EMBL/GenBank/DDBJ whole genome shotgun (WGS) entry which is preliminary data.</text>
</comment>
<dbReference type="EMBL" id="MTBP01000002">
    <property type="protein sequence ID" value="POM24330.1"/>
    <property type="molecule type" value="Genomic_DNA"/>
</dbReference>
<feature type="domain" description="HIT" evidence="4">
    <location>
        <begin position="5"/>
        <end position="114"/>
    </location>
</feature>
<dbReference type="PRINTS" id="PR00332">
    <property type="entry name" value="HISTRIAD"/>
</dbReference>
<evidence type="ECO:0000256" key="2">
    <source>
        <dbReference type="PIRSR" id="PIRSR601310-3"/>
    </source>
</evidence>
<keyword evidence="6" id="KW-1185">Reference proteome</keyword>
<dbReference type="PANTHER" id="PTHR23089">
    <property type="entry name" value="HISTIDINE TRIAD HIT PROTEIN"/>
    <property type="match status" value="1"/>
</dbReference>
<dbReference type="Pfam" id="PF01230">
    <property type="entry name" value="HIT"/>
    <property type="match status" value="1"/>
</dbReference>
<evidence type="ECO:0000256" key="1">
    <source>
        <dbReference type="PIRSR" id="PIRSR601310-1"/>
    </source>
</evidence>
<evidence type="ECO:0000313" key="6">
    <source>
        <dbReference type="Proteomes" id="UP000242367"/>
    </source>
</evidence>
<reference evidence="5 6" key="1">
    <citation type="journal article" date="2017" name="Chemistry">
        <title>Isolation, Biosynthesis and Chemical Modifications of Rubterolones A-F: Rare Tropolone Alkaloids from Actinomadura sp. 5-2.</title>
        <authorList>
            <person name="Guo H."/>
            <person name="Benndorf R."/>
            <person name="Leichnitz D."/>
            <person name="Klassen J.L."/>
            <person name="Vollmers J."/>
            <person name="Gorls H."/>
            <person name="Steinacker M."/>
            <person name="Weigel C."/>
            <person name="Dahse H.M."/>
            <person name="Kaster A.K."/>
            <person name="de Beer Z.W."/>
            <person name="Poulsen M."/>
            <person name="Beemelmanns C."/>
        </authorList>
    </citation>
    <scope>NUCLEOTIDE SEQUENCE [LARGE SCALE GENOMIC DNA]</scope>
    <source>
        <strain evidence="5 6">5-2</strain>
    </source>
</reference>
<dbReference type="CDD" id="cd01276">
    <property type="entry name" value="PKCI_related"/>
    <property type="match status" value="1"/>
</dbReference>
<evidence type="ECO:0000259" key="4">
    <source>
        <dbReference type="PROSITE" id="PS51084"/>
    </source>
</evidence>
<dbReference type="AlphaFoldDB" id="A0A2P4UH14"/>
<gene>
    <name evidence="5" type="ORF">BTM25_29590</name>
</gene>
<dbReference type="Proteomes" id="UP000242367">
    <property type="component" value="Unassembled WGS sequence"/>
</dbReference>
<feature type="short sequence motif" description="Histidine triad motif" evidence="2 3">
    <location>
        <begin position="98"/>
        <end position="102"/>
    </location>
</feature>
<feature type="active site" description="Tele-AMP-histidine intermediate" evidence="1">
    <location>
        <position position="100"/>
    </location>
</feature>
<protein>
    <submittedName>
        <fullName evidence="5">HIT-like protein</fullName>
        <ecNumber evidence="5">3.-.-.-</ecNumber>
    </submittedName>
</protein>
<keyword evidence="5" id="KW-0378">Hydrolase</keyword>
<dbReference type="EC" id="3.-.-.-" evidence="5"/>
<sequence length="114" mass="12037">MTDCLFCKIVSGDVPAEIVRESERAVAFRDINPQAPTHVLVIPREHHPNAAALAAADPASLAAVVNLAQEVAVDEDVAGKGYRIVFNTGPEAGQTVFHVHAHVLGGRGLNWPPG</sequence>
<accession>A0A2P4UH14</accession>
<dbReference type="InterPro" id="IPR036265">
    <property type="entry name" value="HIT-like_sf"/>
</dbReference>
<evidence type="ECO:0000256" key="3">
    <source>
        <dbReference type="PROSITE-ProRule" id="PRU00464"/>
    </source>
</evidence>
<dbReference type="Gene3D" id="3.30.428.10">
    <property type="entry name" value="HIT-like"/>
    <property type="match status" value="1"/>
</dbReference>
<dbReference type="InterPro" id="IPR001310">
    <property type="entry name" value="Histidine_triad_HIT"/>
</dbReference>
<dbReference type="GO" id="GO:0016787">
    <property type="term" value="F:hydrolase activity"/>
    <property type="evidence" value="ECO:0007669"/>
    <property type="project" value="UniProtKB-KW"/>
</dbReference>
<proteinExistence type="predicted"/>
<organism evidence="5 6">
    <name type="scientific">Actinomadura rubteroloni</name>
    <dbReference type="NCBI Taxonomy" id="1926885"/>
    <lineage>
        <taxon>Bacteria</taxon>
        <taxon>Bacillati</taxon>
        <taxon>Actinomycetota</taxon>
        <taxon>Actinomycetes</taxon>
        <taxon>Streptosporangiales</taxon>
        <taxon>Thermomonosporaceae</taxon>
        <taxon>Actinomadura</taxon>
    </lineage>
</organism>
<dbReference type="SUPFAM" id="SSF54197">
    <property type="entry name" value="HIT-like"/>
    <property type="match status" value="1"/>
</dbReference>